<dbReference type="GO" id="GO:0016301">
    <property type="term" value="F:kinase activity"/>
    <property type="evidence" value="ECO:0007669"/>
    <property type="project" value="UniProtKB-KW"/>
</dbReference>
<sequence length="156" mass="17416">MILLTRVDHRLLHGQVTFSWTNSLSADAILIASDNVVKNEMWKTALKLAKPSGVKLVIKSINDAIDNLTSGVTDKYRLIIITETIKDAKKLIDNVDSIKELNLGGAKKTQNSKQIGKSFYIDKEDEVTLEELINKGIEIDIRQLASESKKLVKNLL</sequence>
<dbReference type="InterPro" id="IPR004720">
    <property type="entry name" value="PTS_IIB_sorbose-sp"/>
</dbReference>
<keyword evidence="4" id="KW-0762">Sugar transport</keyword>
<accession>H3NQ82</accession>
<dbReference type="Gene3D" id="3.40.35.10">
    <property type="entry name" value="Phosphotransferase system, sorbose subfamily IIB component"/>
    <property type="match status" value="1"/>
</dbReference>
<dbReference type="GO" id="GO:0008982">
    <property type="term" value="F:protein-N(PI)-phosphohistidine-sugar phosphotransferase activity"/>
    <property type="evidence" value="ECO:0007669"/>
    <property type="project" value="InterPro"/>
</dbReference>
<evidence type="ECO:0000313" key="10">
    <source>
        <dbReference type="Proteomes" id="UP000004191"/>
    </source>
</evidence>
<dbReference type="GeneID" id="96999443"/>
<protein>
    <recommendedName>
        <fullName evidence="8">PTS EIIB type-4 domain-containing protein</fullName>
    </recommendedName>
</protein>
<evidence type="ECO:0000256" key="3">
    <source>
        <dbReference type="ARBA" id="ARBA00022490"/>
    </source>
</evidence>
<dbReference type="OrthoDB" id="9788818at2"/>
<keyword evidence="2" id="KW-0813">Transport</keyword>
<evidence type="ECO:0000256" key="5">
    <source>
        <dbReference type="ARBA" id="ARBA00022679"/>
    </source>
</evidence>
<keyword evidence="10" id="KW-1185">Reference proteome</keyword>
<organism evidence="9 10">
    <name type="scientific">Helcococcus kunzii ATCC 51366</name>
    <dbReference type="NCBI Taxonomy" id="883114"/>
    <lineage>
        <taxon>Bacteria</taxon>
        <taxon>Bacillati</taxon>
        <taxon>Bacillota</taxon>
        <taxon>Tissierellia</taxon>
        <taxon>Tissierellales</taxon>
        <taxon>Peptoniphilaceae</taxon>
        <taxon>Helcococcus</taxon>
    </lineage>
</organism>
<keyword evidence="7" id="KW-0418">Kinase</keyword>
<gene>
    <name evidence="9" type="ORF">HMPREF9709_01493</name>
</gene>
<dbReference type="HOGENOM" id="CLU_116175_2_0_9"/>
<dbReference type="EMBL" id="AGEI01000028">
    <property type="protein sequence ID" value="EHR32562.1"/>
    <property type="molecule type" value="Genomic_DNA"/>
</dbReference>
<dbReference type="RefSeq" id="WP_005399008.1">
    <property type="nucleotide sequence ID" value="NZ_JH601088.1"/>
</dbReference>
<keyword evidence="6" id="KW-0598">Phosphotransferase system</keyword>
<keyword evidence="5" id="KW-0808">Transferase</keyword>
<dbReference type="GO" id="GO:0009401">
    <property type="term" value="P:phosphoenolpyruvate-dependent sugar phosphotransferase system"/>
    <property type="evidence" value="ECO:0007669"/>
    <property type="project" value="UniProtKB-KW"/>
</dbReference>
<evidence type="ECO:0000259" key="8">
    <source>
        <dbReference type="PROSITE" id="PS51101"/>
    </source>
</evidence>
<dbReference type="STRING" id="883114.HMPREF9709_01493"/>
<evidence type="ECO:0000256" key="7">
    <source>
        <dbReference type="ARBA" id="ARBA00022777"/>
    </source>
</evidence>
<dbReference type="PATRIC" id="fig|883114.3.peg.1491"/>
<dbReference type="InterPro" id="IPR036667">
    <property type="entry name" value="PTS_IIB_sorbose-sp_sf"/>
</dbReference>
<keyword evidence="3" id="KW-0963">Cytoplasm</keyword>
<feature type="domain" description="PTS EIIB type-4" evidence="8">
    <location>
        <begin position="1"/>
        <end position="156"/>
    </location>
</feature>
<dbReference type="eggNOG" id="COG3444">
    <property type="taxonomic scope" value="Bacteria"/>
</dbReference>
<proteinExistence type="predicted"/>
<comment type="subcellular location">
    <subcellularLocation>
        <location evidence="1">Cytoplasm</location>
    </subcellularLocation>
</comment>
<dbReference type="PROSITE" id="PS51101">
    <property type="entry name" value="PTS_EIIB_TYPE_4"/>
    <property type="match status" value="1"/>
</dbReference>
<dbReference type="Pfam" id="PF03830">
    <property type="entry name" value="PTSIIB_sorb"/>
    <property type="match status" value="1"/>
</dbReference>
<reference evidence="9 10" key="1">
    <citation type="submission" date="2012-01" db="EMBL/GenBank/DDBJ databases">
        <title>The Genome Sequence of Helcococcus kunzii ATCC 51366.</title>
        <authorList>
            <consortium name="The Broad Institute Genome Sequencing Platform"/>
            <person name="Earl A."/>
            <person name="Ward D."/>
            <person name="Feldgarden M."/>
            <person name="Gevers D."/>
            <person name="Huys G."/>
            <person name="Young S.K."/>
            <person name="Zeng Q."/>
            <person name="Gargeya S."/>
            <person name="Fitzgerald M."/>
            <person name="Haas B."/>
            <person name="Abouelleil A."/>
            <person name="Alvarado L."/>
            <person name="Arachchi H.M."/>
            <person name="Berlin A."/>
            <person name="Chapman S.B."/>
            <person name="Gearin G."/>
            <person name="Goldberg J."/>
            <person name="Griggs A."/>
            <person name="Gujja S."/>
            <person name="Hansen M."/>
            <person name="Heiman D."/>
            <person name="Howarth C."/>
            <person name="Larimer J."/>
            <person name="Lui A."/>
            <person name="MacDonald P.J.P."/>
            <person name="McCowen C."/>
            <person name="Montmayeur A."/>
            <person name="Murphy C."/>
            <person name="Neiman D."/>
            <person name="Pearson M."/>
            <person name="Priest M."/>
            <person name="Roberts A."/>
            <person name="Saif S."/>
            <person name="Shea T."/>
            <person name="Sisk P."/>
            <person name="Stolte C."/>
            <person name="Sykes S."/>
            <person name="Wortman J."/>
            <person name="Nusbaum C."/>
            <person name="Birren B."/>
        </authorList>
    </citation>
    <scope>NUCLEOTIDE SEQUENCE [LARGE SCALE GENOMIC DNA]</scope>
    <source>
        <strain evidence="9 10">ATCC 51366</strain>
    </source>
</reference>
<dbReference type="Proteomes" id="UP000004191">
    <property type="component" value="Unassembled WGS sequence"/>
</dbReference>
<dbReference type="GO" id="GO:0005737">
    <property type="term" value="C:cytoplasm"/>
    <property type="evidence" value="ECO:0007669"/>
    <property type="project" value="UniProtKB-SubCell"/>
</dbReference>
<comment type="caution">
    <text evidence="9">The sequence shown here is derived from an EMBL/GenBank/DDBJ whole genome shotgun (WGS) entry which is preliminary data.</text>
</comment>
<evidence type="ECO:0000256" key="4">
    <source>
        <dbReference type="ARBA" id="ARBA00022597"/>
    </source>
</evidence>
<evidence type="ECO:0000256" key="6">
    <source>
        <dbReference type="ARBA" id="ARBA00022683"/>
    </source>
</evidence>
<evidence type="ECO:0000313" key="9">
    <source>
        <dbReference type="EMBL" id="EHR32562.1"/>
    </source>
</evidence>
<evidence type="ECO:0000256" key="2">
    <source>
        <dbReference type="ARBA" id="ARBA00022448"/>
    </source>
</evidence>
<dbReference type="SUPFAM" id="SSF52728">
    <property type="entry name" value="PTS IIb component"/>
    <property type="match status" value="1"/>
</dbReference>
<dbReference type="AlphaFoldDB" id="H3NQ82"/>
<evidence type="ECO:0000256" key="1">
    <source>
        <dbReference type="ARBA" id="ARBA00004496"/>
    </source>
</evidence>
<name>H3NQ82_9FIRM</name>